<dbReference type="Proteomes" id="UP000287651">
    <property type="component" value="Unassembled WGS sequence"/>
</dbReference>
<organism evidence="1 2">
    <name type="scientific">Ensete ventricosum</name>
    <name type="common">Abyssinian banana</name>
    <name type="synonym">Musa ensete</name>
    <dbReference type="NCBI Taxonomy" id="4639"/>
    <lineage>
        <taxon>Eukaryota</taxon>
        <taxon>Viridiplantae</taxon>
        <taxon>Streptophyta</taxon>
        <taxon>Embryophyta</taxon>
        <taxon>Tracheophyta</taxon>
        <taxon>Spermatophyta</taxon>
        <taxon>Magnoliopsida</taxon>
        <taxon>Liliopsida</taxon>
        <taxon>Zingiberales</taxon>
        <taxon>Musaceae</taxon>
        <taxon>Ensete</taxon>
    </lineage>
</organism>
<comment type="caution">
    <text evidence="1">The sequence shown here is derived from an EMBL/GenBank/DDBJ whole genome shotgun (WGS) entry which is preliminary data.</text>
</comment>
<protein>
    <submittedName>
        <fullName evidence="1">Uncharacterized protein</fullName>
    </submittedName>
</protein>
<proteinExistence type="predicted"/>
<feature type="non-terminal residue" evidence="1">
    <location>
        <position position="1"/>
    </location>
</feature>
<sequence>GCSKGAVAIEGRRVAECTVFVDEGSSGVEREIAIGNLCSKGLLLVVNKEDGSEKSLLATLVRQEITADCDQFVASLDQSRWQRKITTNRIVPQESVVGCDGSERSLPIALCSKRSLLVMIKSLSVTIKVDGSERLLLSEIKEDDNERLLHHKSLLVTIKVDGSVCVTRDACYD</sequence>
<reference evidence="1 2" key="1">
    <citation type="journal article" date="2014" name="Agronomy (Basel)">
        <title>A Draft Genome Sequence for Ensete ventricosum, the Drought-Tolerant Tree Against Hunger.</title>
        <authorList>
            <person name="Harrison J."/>
            <person name="Moore K.A."/>
            <person name="Paszkiewicz K."/>
            <person name="Jones T."/>
            <person name="Grant M."/>
            <person name="Ambacheew D."/>
            <person name="Muzemil S."/>
            <person name="Studholme D.J."/>
        </authorList>
    </citation>
    <scope>NUCLEOTIDE SEQUENCE [LARGE SCALE GENOMIC DNA]</scope>
</reference>
<evidence type="ECO:0000313" key="1">
    <source>
        <dbReference type="EMBL" id="RRT50651.1"/>
    </source>
</evidence>
<dbReference type="EMBL" id="AMZH03012643">
    <property type="protein sequence ID" value="RRT50651.1"/>
    <property type="molecule type" value="Genomic_DNA"/>
</dbReference>
<name>A0A426YFW7_ENSVE</name>
<accession>A0A426YFW7</accession>
<gene>
    <name evidence="1" type="ORF">B296_00047493</name>
</gene>
<dbReference type="AlphaFoldDB" id="A0A426YFW7"/>
<evidence type="ECO:0000313" key="2">
    <source>
        <dbReference type="Proteomes" id="UP000287651"/>
    </source>
</evidence>